<proteinExistence type="predicted"/>
<name>A0A1G6Q075_9FIRM</name>
<dbReference type="InterPro" id="IPR011060">
    <property type="entry name" value="RibuloseP-bd_barrel"/>
</dbReference>
<keyword evidence="11" id="KW-1185">Reference proteome</keyword>
<dbReference type="Proteomes" id="UP000198945">
    <property type="component" value="Unassembled WGS sequence"/>
</dbReference>
<dbReference type="EMBL" id="SOAA01000025">
    <property type="protein sequence ID" value="TDS27719.1"/>
    <property type="molecule type" value="Genomic_DNA"/>
</dbReference>
<dbReference type="Proteomes" id="UP000198612">
    <property type="component" value="Unassembled WGS sequence"/>
</dbReference>
<evidence type="ECO:0000313" key="9">
    <source>
        <dbReference type="Proteomes" id="UP000198612"/>
    </source>
</evidence>
<dbReference type="EMBL" id="FOHG01000004">
    <property type="protein sequence ID" value="SES72761.1"/>
    <property type="molecule type" value="Genomic_DNA"/>
</dbReference>
<evidence type="ECO:0000313" key="8">
    <source>
        <dbReference type="EMBL" id="TDX38392.1"/>
    </source>
</evidence>
<reference evidence="2 12" key="3">
    <citation type="submission" date="2018-04" db="EMBL/GenBank/DDBJ databases">
        <title>Subsurface microbial communities from deep shales in Ohio and West Virginia, USA.</title>
        <authorList>
            <person name="Wrighton K."/>
        </authorList>
    </citation>
    <scope>NUCLEOTIDE SEQUENCE [LARGE SCALE GENOMIC DNA]</scope>
    <source>
        <strain evidence="8 13">DSMZ 11287</strain>
        <strain evidence="2 12">MSL28</strain>
    </source>
</reference>
<organism evidence="3 15">
    <name type="scientific">Halanaerobium congolense</name>
    <dbReference type="NCBI Taxonomy" id="54121"/>
    <lineage>
        <taxon>Bacteria</taxon>
        <taxon>Bacillati</taxon>
        <taxon>Bacillota</taxon>
        <taxon>Clostridia</taxon>
        <taxon>Halanaerobiales</taxon>
        <taxon>Halanaerobiaceae</taxon>
        <taxon>Halanaerobium</taxon>
    </lineage>
</organism>
<dbReference type="Proteomes" id="UP000295472">
    <property type="component" value="Unassembled WGS sequence"/>
</dbReference>
<dbReference type="Proteomes" id="UP000247389">
    <property type="component" value="Unassembled WGS sequence"/>
</dbReference>
<dbReference type="EMBL" id="FNEH01000018">
    <property type="protein sequence ID" value="SDI87265.1"/>
    <property type="molecule type" value="Genomic_DNA"/>
</dbReference>
<dbReference type="EMBL" id="FMYT01000016">
    <property type="protein sequence ID" value="SDC85621.1"/>
    <property type="molecule type" value="Genomic_DNA"/>
</dbReference>
<evidence type="ECO:0000313" key="4">
    <source>
        <dbReference type="EMBL" id="SDF03514.1"/>
    </source>
</evidence>
<dbReference type="RefSeq" id="WP_073156840.1">
    <property type="nucleotide sequence ID" value="NZ_FMYT01000016.1"/>
</dbReference>
<evidence type="ECO:0000313" key="15">
    <source>
        <dbReference type="Proteomes" id="UP000324896"/>
    </source>
</evidence>
<sequence>MVKRILSSSSSELLNYSKEELLQAIKLSEGRTIISEVIGKDSLFKDVSNAEVAAAFGADILLLNLFDLEQAKFKNIAKETVFEIVKEIKKLCGRPLAINLEPVSTDELQSEHFIELSSGRKATLSNIEKAVKAGFNMITFTGNPSVGVSNQAIIEAVKVADQNFGDQIIITAGKMHMSGINEDYLAAKYIDSLISAGTDIILLPAPGTVPGIDLNSLKEIIKLIHNRGKLSLTAIGTSQESSDQQTIRDIAMMSKMAGADIQHIGDAGYAGIALPENILTLSKTIRGKRHTYRRMALSINR</sequence>
<evidence type="ECO:0000259" key="1">
    <source>
        <dbReference type="Pfam" id="PF25509"/>
    </source>
</evidence>
<protein>
    <recommendedName>
        <fullName evidence="1">DUF7916 domain-containing protein</fullName>
    </recommendedName>
</protein>
<dbReference type="Proteomes" id="UP000199519">
    <property type="component" value="Unassembled WGS sequence"/>
</dbReference>
<gene>
    <name evidence="7" type="ORF">BY453_1255</name>
    <name evidence="8" type="ORF">C7954_1362</name>
    <name evidence="2" type="ORF">C8C78_10597</name>
    <name evidence="3" type="ORF">SAMN04488597_11618</name>
    <name evidence="4" type="ORF">SAMN04488598_10564</name>
    <name evidence="6" type="ORF">SAMN04515652_10495</name>
    <name evidence="5" type="ORF">SAMN04515654_1184</name>
</gene>
<evidence type="ECO:0000313" key="3">
    <source>
        <dbReference type="EMBL" id="SDC85621.1"/>
    </source>
</evidence>
<dbReference type="EMBL" id="SOEF01000036">
    <property type="protein sequence ID" value="TDX38392.1"/>
    <property type="molecule type" value="Genomic_DNA"/>
</dbReference>
<evidence type="ECO:0000313" key="10">
    <source>
        <dbReference type="Proteomes" id="UP000198945"/>
    </source>
</evidence>
<evidence type="ECO:0000313" key="11">
    <source>
        <dbReference type="Proteomes" id="UP000199519"/>
    </source>
</evidence>
<dbReference type="AlphaFoldDB" id="A0A1G6Q075"/>
<dbReference type="GeneID" id="57013682"/>
<evidence type="ECO:0000313" key="13">
    <source>
        <dbReference type="Proteomes" id="UP000295472"/>
    </source>
</evidence>
<evidence type="ECO:0000313" key="5">
    <source>
        <dbReference type="EMBL" id="SDI87265.1"/>
    </source>
</evidence>
<dbReference type="OrthoDB" id="5581965at2"/>
<dbReference type="STRING" id="54121.SAMN04515653_10164"/>
<evidence type="ECO:0000313" key="12">
    <source>
        <dbReference type="Proteomes" id="UP000247389"/>
    </source>
</evidence>
<dbReference type="EMBL" id="QICM01000005">
    <property type="protein sequence ID" value="PXV68303.1"/>
    <property type="molecule type" value="Genomic_DNA"/>
</dbReference>
<dbReference type="EMBL" id="FNBJ01000005">
    <property type="protein sequence ID" value="SDF03514.1"/>
    <property type="molecule type" value="Genomic_DNA"/>
</dbReference>
<reference evidence="9 11" key="2">
    <citation type="submission" date="2016-10" db="EMBL/GenBank/DDBJ databases">
        <authorList>
            <person name="Varghese N."/>
            <person name="Submissions S."/>
        </authorList>
    </citation>
    <scope>NUCLEOTIDE SEQUENCE [LARGE SCALE GENOMIC DNA]</scope>
    <source>
        <strain evidence="3 15">WG10</strain>
        <strain evidence="4 11">WG2</strain>
        <strain evidence="6 9">WG5</strain>
    </source>
</reference>
<accession>A0A1G6Q075</accession>
<dbReference type="Proteomes" id="UP000324896">
    <property type="component" value="Unassembled WGS sequence"/>
</dbReference>
<evidence type="ECO:0000313" key="2">
    <source>
        <dbReference type="EMBL" id="PXV68303.1"/>
    </source>
</evidence>
<reference evidence="5 10" key="1">
    <citation type="submission" date="2016-10" db="EMBL/GenBank/DDBJ databases">
        <authorList>
            <person name="de Groot N.N."/>
        </authorList>
    </citation>
    <scope>NUCLEOTIDE SEQUENCE [LARGE SCALE GENOMIC DNA]</scope>
    <source>
        <strain evidence="5 10">WG7</strain>
    </source>
</reference>
<feature type="domain" description="DUF7916" evidence="1">
    <location>
        <begin position="6"/>
        <end position="301"/>
    </location>
</feature>
<dbReference type="Proteomes" id="UP000295758">
    <property type="component" value="Unassembled WGS sequence"/>
</dbReference>
<dbReference type="SUPFAM" id="SSF51366">
    <property type="entry name" value="Ribulose-phoshate binding barrel"/>
    <property type="match status" value="1"/>
</dbReference>
<evidence type="ECO:0000313" key="6">
    <source>
        <dbReference type="EMBL" id="SES72761.1"/>
    </source>
</evidence>
<reference evidence="7 14" key="4">
    <citation type="submission" date="2019-03" db="EMBL/GenBank/DDBJ databases">
        <title>Deep subsurface shale carbon reservoir microbial communities from Ohio and West Virginia, USA.</title>
        <authorList>
            <person name="Wrighton K."/>
        </authorList>
    </citation>
    <scope>NUCLEOTIDE SEQUENCE [LARGE SCALE GENOMIC DNA]</scope>
    <source>
        <strain evidence="7 14">UTICA-S4D12</strain>
    </source>
</reference>
<dbReference type="Pfam" id="PF25509">
    <property type="entry name" value="DUF7916"/>
    <property type="match status" value="1"/>
</dbReference>
<dbReference type="InterPro" id="IPR057238">
    <property type="entry name" value="DUF7916"/>
</dbReference>
<evidence type="ECO:0000313" key="7">
    <source>
        <dbReference type="EMBL" id="TDS27719.1"/>
    </source>
</evidence>
<evidence type="ECO:0000313" key="14">
    <source>
        <dbReference type="Proteomes" id="UP000295758"/>
    </source>
</evidence>